<evidence type="ECO:0000313" key="2">
    <source>
        <dbReference type="Proteomes" id="UP000434209"/>
    </source>
</evidence>
<organism evidence="1 2">
    <name type="scientific">Paraburkholderia acidiphila</name>
    <dbReference type="NCBI Taxonomy" id="2571747"/>
    <lineage>
        <taxon>Bacteria</taxon>
        <taxon>Pseudomonadati</taxon>
        <taxon>Pseudomonadota</taxon>
        <taxon>Betaproteobacteria</taxon>
        <taxon>Burkholderiales</taxon>
        <taxon>Burkholderiaceae</taxon>
        <taxon>Paraburkholderia</taxon>
    </lineage>
</organism>
<dbReference type="Pfam" id="PF11811">
    <property type="entry name" value="DUF3331"/>
    <property type="match status" value="1"/>
</dbReference>
<reference evidence="1 2" key="1">
    <citation type="submission" date="2019-12" db="EMBL/GenBank/DDBJ databases">
        <title>Paraburkholderia acidiphila 7Q-K02 sp. nov and Paraburkholderia acidisoli DHF22 sp. nov., two strains isolated from forest soil.</title>
        <authorList>
            <person name="Gao Z."/>
            <person name="Qiu L."/>
        </authorList>
    </citation>
    <scope>NUCLEOTIDE SEQUENCE [LARGE SCALE GENOMIC DNA]</scope>
    <source>
        <strain evidence="1 2">7Q-K02</strain>
    </source>
</reference>
<dbReference type="OrthoDB" id="9152922at2"/>
<evidence type="ECO:0000313" key="1">
    <source>
        <dbReference type="EMBL" id="QGZ59977.1"/>
    </source>
</evidence>
<name>A0A7Z2JCD9_9BURK</name>
<sequence>MNERLPADAWGYALALLAHMLEVSEDRGHQGARSVIARHPPKDQIPARTTPATTNLTVVGRHSDVVIAVCLKDSTAGCYAEQPWRLTRARGRGVCALTSAPIRRGDLIYRPSVRGRAPVNAGWMLLASAIPLIADF</sequence>
<accession>A0A7Z2JCD9</accession>
<dbReference type="InterPro" id="IPR021769">
    <property type="entry name" value="DUF3331"/>
</dbReference>
<protein>
    <submittedName>
        <fullName evidence="1">DUF3331 domain-containing protein</fullName>
    </submittedName>
</protein>
<gene>
    <name evidence="1" type="ORF">FAZ97_34175</name>
</gene>
<keyword evidence="2" id="KW-1185">Reference proteome</keyword>
<dbReference type="Proteomes" id="UP000434209">
    <property type="component" value="Chromosome 4"/>
</dbReference>
<dbReference type="EMBL" id="CP046912">
    <property type="protein sequence ID" value="QGZ59977.1"/>
    <property type="molecule type" value="Genomic_DNA"/>
</dbReference>
<proteinExistence type="predicted"/>
<dbReference type="KEGG" id="pacp:FAZ97_34175"/>
<dbReference type="AlphaFoldDB" id="A0A7Z2JCD9"/>
<dbReference type="RefSeq" id="WP_158763152.1">
    <property type="nucleotide sequence ID" value="NZ_CP046912.1"/>
</dbReference>